<comment type="caution">
    <text evidence="3">The sequence shown here is derived from an EMBL/GenBank/DDBJ whole genome shotgun (WGS) entry which is preliminary data.</text>
</comment>
<dbReference type="AlphaFoldDB" id="A0A8K1FD33"/>
<keyword evidence="4" id="KW-1185">Reference proteome</keyword>
<evidence type="ECO:0000256" key="1">
    <source>
        <dbReference type="SAM" id="Coils"/>
    </source>
</evidence>
<reference evidence="3" key="1">
    <citation type="submission" date="2019-03" db="EMBL/GenBank/DDBJ databases">
        <title>Long read genome sequence of the mycoparasitic Pythium oligandrum ATCC 38472 isolated from sugarbeet rhizosphere.</title>
        <authorList>
            <person name="Gaulin E."/>
        </authorList>
    </citation>
    <scope>NUCLEOTIDE SEQUENCE</scope>
    <source>
        <strain evidence="3">ATCC 38472_TT</strain>
    </source>
</reference>
<feature type="compositionally biased region" description="Low complexity" evidence="2">
    <location>
        <begin position="180"/>
        <end position="204"/>
    </location>
</feature>
<name>A0A8K1FD33_PYTOL</name>
<organism evidence="3 4">
    <name type="scientific">Pythium oligandrum</name>
    <name type="common">Mycoparasitic fungus</name>
    <dbReference type="NCBI Taxonomy" id="41045"/>
    <lineage>
        <taxon>Eukaryota</taxon>
        <taxon>Sar</taxon>
        <taxon>Stramenopiles</taxon>
        <taxon>Oomycota</taxon>
        <taxon>Peronosporomycetes</taxon>
        <taxon>Pythiales</taxon>
        <taxon>Pythiaceae</taxon>
        <taxon>Pythium</taxon>
    </lineage>
</organism>
<feature type="region of interest" description="Disordered" evidence="2">
    <location>
        <begin position="171"/>
        <end position="204"/>
    </location>
</feature>
<dbReference type="EMBL" id="SPLM01000145">
    <property type="protein sequence ID" value="TMW56444.1"/>
    <property type="molecule type" value="Genomic_DNA"/>
</dbReference>
<evidence type="ECO:0000313" key="3">
    <source>
        <dbReference type="EMBL" id="TMW56444.1"/>
    </source>
</evidence>
<gene>
    <name evidence="3" type="ORF">Poli38472_006454</name>
</gene>
<proteinExistence type="predicted"/>
<dbReference type="OrthoDB" id="424402at2759"/>
<evidence type="ECO:0000313" key="4">
    <source>
        <dbReference type="Proteomes" id="UP000794436"/>
    </source>
</evidence>
<evidence type="ECO:0000256" key="2">
    <source>
        <dbReference type="SAM" id="MobiDB-lite"/>
    </source>
</evidence>
<feature type="coiled-coil region" evidence="1">
    <location>
        <begin position="13"/>
        <end position="47"/>
    </location>
</feature>
<accession>A0A8K1FD33</accession>
<feature type="coiled-coil region" evidence="1">
    <location>
        <begin position="86"/>
        <end position="148"/>
    </location>
</feature>
<protein>
    <submittedName>
        <fullName evidence="3">Uncharacterized protein</fullName>
    </submittedName>
</protein>
<dbReference type="Proteomes" id="UP000794436">
    <property type="component" value="Unassembled WGS sequence"/>
</dbReference>
<sequence>MERALIHEYELYISSSREDIRDLQHHLETTQQEIKTAEDNIQDLTIEACTLRVRMKELELDEEAVKKAEEDAIMDKIVSQKRLVEIGGHESAVRRLQKALKDAKRELDATKEETKHVMSEEIKLHQELINLNRILQRSQQNSGRLQEEYAGVMREKRETDSKLQQLCMFLQTDAPPSAPTSPSVASTTASSPLSTGSTSSMLTS</sequence>
<keyword evidence="1" id="KW-0175">Coiled coil</keyword>